<keyword evidence="11" id="KW-1185">Reference proteome</keyword>
<dbReference type="InterPro" id="IPR036851">
    <property type="entry name" value="Chloroperoxidase-like_sf"/>
</dbReference>
<keyword evidence="3" id="KW-0349">Heme</keyword>
<comment type="cofactor">
    <cofactor evidence="1">
        <name>heme b</name>
        <dbReference type="ChEBI" id="CHEBI:60344"/>
    </cofactor>
</comment>
<sequence length="259" mass="28204">MAFQLRSLGGGLAFPSPPSHWPAWPGHTDHHEPTGHEFAPPGPLDSRSPCPGLNALANHAWLPRSGLNISYEDIQYAATNGYNFSSDAYLFAFLQANETYGLSTTGNTLTINLQDLATHNAIEQDGSQSRNDIYFGDNLHYDPTVFGPVAANLGLNDISRGNAYVTVESAAKARAAREVEAKRVNPEFNDTLSDFTTLGTAGLYLATLWDFDAKAAPKLWVKAFFEEDRIAYREGYTALKVKSGGFIVELVNAVTKATM</sequence>
<keyword evidence="2" id="KW-0575">Peroxidase</keyword>
<evidence type="ECO:0000313" key="10">
    <source>
        <dbReference type="EMBL" id="KAK3055150.1"/>
    </source>
</evidence>
<evidence type="ECO:0000256" key="7">
    <source>
        <dbReference type="ARBA" id="ARBA00025795"/>
    </source>
</evidence>
<evidence type="ECO:0000313" key="11">
    <source>
        <dbReference type="Proteomes" id="UP001271007"/>
    </source>
</evidence>
<dbReference type="Pfam" id="PF01328">
    <property type="entry name" value="Peroxidase_2"/>
    <property type="match status" value="1"/>
</dbReference>
<evidence type="ECO:0000256" key="5">
    <source>
        <dbReference type="ARBA" id="ARBA00023002"/>
    </source>
</evidence>
<dbReference type="EMBL" id="JAWDJX010000009">
    <property type="protein sequence ID" value="KAK3055150.1"/>
    <property type="molecule type" value="Genomic_DNA"/>
</dbReference>
<dbReference type="AlphaFoldDB" id="A0AAJ0GA39"/>
<evidence type="ECO:0000256" key="8">
    <source>
        <dbReference type="SAM" id="MobiDB-lite"/>
    </source>
</evidence>
<feature type="region of interest" description="Disordered" evidence="8">
    <location>
        <begin position="19"/>
        <end position="45"/>
    </location>
</feature>
<feature type="domain" description="Heme haloperoxidase family profile" evidence="9">
    <location>
        <begin position="34"/>
        <end position="243"/>
    </location>
</feature>
<name>A0AAJ0GA39_9PEZI</name>
<dbReference type="InterPro" id="IPR000028">
    <property type="entry name" value="Chloroperoxidase"/>
</dbReference>
<dbReference type="GO" id="GO:0046872">
    <property type="term" value="F:metal ion binding"/>
    <property type="evidence" value="ECO:0007669"/>
    <property type="project" value="UniProtKB-KW"/>
</dbReference>
<keyword evidence="5" id="KW-0560">Oxidoreductase</keyword>
<evidence type="ECO:0000256" key="3">
    <source>
        <dbReference type="ARBA" id="ARBA00022617"/>
    </source>
</evidence>
<dbReference type="PANTHER" id="PTHR33577:SF19">
    <property type="entry name" value="HEME HALOPEROXIDASE FAMILY PROFILE DOMAIN-CONTAINING PROTEIN-RELATED"/>
    <property type="match status" value="1"/>
</dbReference>
<protein>
    <recommendedName>
        <fullName evidence="9">Heme haloperoxidase family profile domain-containing protein</fullName>
    </recommendedName>
</protein>
<reference evidence="10" key="1">
    <citation type="submission" date="2023-04" db="EMBL/GenBank/DDBJ databases">
        <title>Black Yeasts Isolated from many extreme environments.</title>
        <authorList>
            <person name="Coleine C."/>
            <person name="Stajich J.E."/>
            <person name="Selbmann L."/>
        </authorList>
    </citation>
    <scope>NUCLEOTIDE SEQUENCE</scope>
    <source>
        <strain evidence="10">CCFEE 5312</strain>
    </source>
</reference>
<evidence type="ECO:0000259" key="9">
    <source>
        <dbReference type="PROSITE" id="PS51405"/>
    </source>
</evidence>
<gene>
    <name evidence="10" type="ORF">LTR09_003703</name>
</gene>
<dbReference type="PROSITE" id="PS51405">
    <property type="entry name" value="HEME_HALOPEROXIDASE"/>
    <property type="match status" value="1"/>
</dbReference>
<accession>A0AAJ0GA39</accession>
<dbReference type="Proteomes" id="UP001271007">
    <property type="component" value="Unassembled WGS sequence"/>
</dbReference>
<evidence type="ECO:0000256" key="1">
    <source>
        <dbReference type="ARBA" id="ARBA00001970"/>
    </source>
</evidence>
<comment type="similarity">
    <text evidence="7">Belongs to the chloroperoxidase family.</text>
</comment>
<keyword evidence="4" id="KW-0479">Metal-binding</keyword>
<dbReference type="PANTHER" id="PTHR33577">
    <property type="entry name" value="STERIGMATOCYSTIN BIOSYNTHESIS PEROXIDASE STCC-RELATED"/>
    <property type="match status" value="1"/>
</dbReference>
<keyword evidence="6" id="KW-0408">Iron</keyword>
<evidence type="ECO:0000256" key="2">
    <source>
        <dbReference type="ARBA" id="ARBA00022559"/>
    </source>
</evidence>
<dbReference type="SUPFAM" id="SSF47571">
    <property type="entry name" value="Cloroperoxidase"/>
    <property type="match status" value="1"/>
</dbReference>
<dbReference type="Gene3D" id="1.10.489.10">
    <property type="entry name" value="Chloroperoxidase-like"/>
    <property type="match status" value="1"/>
</dbReference>
<organism evidence="10 11">
    <name type="scientific">Extremus antarcticus</name>
    <dbReference type="NCBI Taxonomy" id="702011"/>
    <lineage>
        <taxon>Eukaryota</taxon>
        <taxon>Fungi</taxon>
        <taxon>Dikarya</taxon>
        <taxon>Ascomycota</taxon>
        <taxon>Pezizomycotina</taxon>
        <taxon>Dothideomycetes</taxon>
        <taxon>Dothideomycetidae</taxon>
        <taxon>Mycosphaerellales</taxon>
        <taxon>Extremaceae</taxon>
        <taxon>Extremus</taxon>
    </lineage>
</organism>
<comment type="caution">
    <text evidence="10">The sequence shown here is derived from an EMBL/GenBank/DDBJ whole genome shotgun (WGS) entry which is preliminary data.</text>
</comment>
<proteinExistence type="inferred from homology"/>
<evidence type="ECO:0000256" key="6">
    <source>
        <dbReference type="ARBA" id="ARBA00023004"/>
    </source>
</evidence>
<evidence type="ECO:0000256" key="4">
    <source>
        <dbReference type="ARBA" id="ARBA00022723"/>
    </source>
</evidence>
<dbReference type="GO" id="GO:0004601">
    <property type="term" value="F:peroxidase activity"/>
    <property type="evidence" value="ECO:0007669"/>
    <property type="project" value="UniProtKB-KW"/>
</dbReference>